<dbReference type="eggNOG" id="ENOG502RWX9">
    <property type="taxonomic scope" value="Eukaryota"/>
</dbReference>
<feature type="compositionally biased region" description="Basic and acidic residues" evidence="1">
    <location>
        <begin position="25"/>
        <end position="37"/>
    </location>
</feature>
<dbReference type="KEGG" id="tps:THAPSDRAFT_2154"/>
<evidence type="ECO:0000313" key="3">
    <source>
        <dbReference type="Proteomes" id="UP000001449"/>
    </source>
</evidence>
<evidence type="ECO:0000256" key="1">
    <source>
        <dbReference type="SAM" id="MobiDB-lite"/>
    </source>
</evidence>
<dbReference type="InParanoid" id="B8BTJ0"/>
<accession>B8BTJ0</accession>
<reference evidence="2 3" key="1">
    <citation type="journal article" date="2004" name="Science">
        <title>The genome of the diatom Thalassiosira pseudonana: ecology, evolution, and metabolism.</title>
        <authorList>
            <person name="Armbrust E.V."/>
            <person name="Berges J.A."/>
            <person name="Bowler C."/>
            <person name="Green B.R."/>
            <person name="Martinez D."/>
            <person name="Putnam N.H."/>
            <person name="Zhou S."/>
            <person name="Allen A.E."/>
            <person name="Apt K.E."/>
            <person name="Bechner M."/>
            <person name="Brzezinski M.A."/>
            <person name="Chaal B.K."/>
            <person name="Chiovitti A."/>
            <person name="Davis A.K."/>
            <person name="Demarest M.S."/>
            <person name="Detter J.C."/>
            <person name="Glavina T."/>
            <person name="Goodstein D."/>
            <person name="Hadi M.Z."/>
            <person name="Hellsten U."/>
            <person name="Hildebrand M."/>
            <person name="Jenkins B.D."/>
            <person name="Jurka J."/>
            <person name="Kapitonov V.V."/>
            <person name="Kroger N."/>
            <person name="Lau W.W."/>
            <person name="Lane T.W."/>
            <person name="Larimer F.W."/>
            <person name="Lippmeier J.C."/>
            <person name="Lucas S."/>
            <person name="Medina M."/>
            <person name="Montsant A."/>
            <person name="Obornik M."/>
            <person name="Parker M.S."/>
            <person name="Palenik B."/>
            <person name="Pazour G.J."/>
            <person name="Richardson P.M."/>
            <person name="Rynearson T.A."/>
            <person name="Saito M.A."/>
            <person name="Schwartz D.C."/>
            <person name="Thamatrakoln K."/>
            <person name="Valentin K."/>
            <person name="Vardi A."/>
            <person name="Wilkerson F.P."/>
            <person name="Rokhsar D.S."/>
        </authorList>
    </citation>
    <scope>NUCLEOTIDE SEQUENCE [LARGE SCALE GENOMIC DNA]</scope>
    <source>
        <strain evidence="2 3">CCMP1335</strain>
    </source>
</reference>
<dbReference type="RefSeq" id="XP_002287659.1">
    <property type="nucleotide sequence ID" value="XM_002287623.1"/>
</dbReference>
<dbReference type="EMBL" id="CM000639">
    <property type="protein sequence ID" value="EED95102.1"/>
    <property type="molecule type" value="Genomic_DNA"/>
</dbReference>
<gene>
    <name evidence="2" type="ORF">THAPSDRAFT_2154</name>
</gene>
<dbReference type="HOGENOM" id="CLU_793421_0_0_1"/>
<dbReference type="PaxDb" id="35128-Thaps2154"/>
<feature type="region of interest" description="Disordered" evidence="1">
    <location>
        <begin position="1"/>
        <end position="37"/>
    </location>
</feature>
<organism evidence="2 3">
    <name type="scientific">Thalassiosira pseudonana</name>
    <name type="common">Marine diatom</name>
    <name type="synonym">Cyclotella nana</name>
    <dbReference type="NCBI Taxonomy" id="35128"/>
    <lineage>
        <taxon>Eukaryota</taxon>
        <taxon>Sar</taxon>
        <taxon>Stramenopiles</taxon>
        <taxon>Ochrophyta</taxon>
        <taxon>Bacillariophyta</taxon>
        <taxon>Coscinodiscophyceae</taxon>
        <taxon>Thalassiosirophycidae</taxon>
        <taxon>Thalassiosirales</taxon>
        <taxon>Thalassiosiraceae</taxon>
        <taxon>Thalassiosira</taxon>
    </lineage>
</organism>
<sequence length="350" mass="38448">MQNTSSRKQSKRKQESSSSDDESNSDERRQSIDARLKDHRSLVNKLFENDNKDKQRISSSSSVTAAGQITTISKSIERQSRALMSMSLVPIEAGAVNINEQNEKIGNSCFYLSLAASYLSGAGAFANDPTAVYYKHSLGQVNGGKKKESSTMSIMSSQTVEMAIATLPKEEKKLTMSLALQLKRAIEAAVVLVHPDWASSGMVGEEVQAFSDFLVYALDSDSVLGHWAIAVFDEASGFVDVYRGRHYGKIYPPTNIKSRRPGSGRSVGGKADSQTKAYRYKNCDDATKRAHTLTLRYIPGHYQPLLLELTKLASERKSGRGRGFGRPMLEDILATLEVNKVLHVVTDGRG</sequence>
<dbReference type="GeneID" id="7442220"/>
<keyword evidence="3" id="KW-1185">Reference proteome</keyword>
<evidence type="ECO:0000313" key="2">
    <source>
        <dbReference type="EMBL" id="EED95102.1"/>
    </source>
</evidence>
<dbReference type="AlphaFoldDB" id="B8BTJ0"/>
<dbReference type="Proteomes" id="UP000001449">
    <property type="component" value="Chromosome 2"/>
</dbReference>
<protein>
    <submittedName>
        <fullName evidence="2">Uncharacterized protein</fullName>
    </submittedName>
</protein>
<proteinExistence type="predicted"/>
<name>B8BTJ0_THAPS</name>
<reference evidence="2 3" key="2">
    <citation type="journal article" date="2008" name="Nature">
        <title>The Phaeodactylum genome reveals the evolutionary history of diatom genomes.</title>
        <authorList>
            <person name="Bowler C."/>
            <person name="Allen A.E."/>
            <person name="Badger J.H."/>
            <person name="Grimwood J."/>
            <person name="Jabbari K."/>
            <person name="Kuo A."/>
            <person name="Maheswari U."/>
            <person name="Martens C."/>
            <person name="Maumus F."/>
            <person name="Otillar R.P."/>
            <person name="Rayko E."/>
            <person name="Salamov A."/>
            <person name="Vandepoele K."/>
            <person name="Beszteri B."/>
            <person name="Gruber A."/>
            <person name="Heijde M."/>
            <person name="Katinka M."/>
            <person name="Mock T."/>
            <person name="Valentin K."/>
            <person name="Verret F."/>
            <person name="Berges J.A."/>
            <person name="Brownlee C."/>
            <person name="Cadoret J.P."/>
            <person name="Chiovitti A."/>
            <person name="Choi C.J."/>
            <person name="Coesel S."/>
            <person name="De Martino A."/>
            <person name="Detter J.C."/>
            <person name="Durkin C."/>
            <person name="Falciatore A."/>
            <person name="Fournet J."/>
            <person name="Haruta M."/>
            <person name="Huysman M.J."/>
            <person name="Jenkins B.D."/>
            <person name="Jiroutova K."/>
            <person name="Jorgensen R.E."/>
            <person name="Joubert Y."/>
            <person name="Kaplan A."/>
            <person name="Kroger N."/>
            <person name="Kroth P.G."/>
            <person name="La Roche J."/>
            <person name="Lindquist E."/>
            <person name="Lommer M."/>
            <person name="Martin-Jezequel V."/>
            <person name="Lopez P.J."/>
            <person name="Lucas S."/>
            <person name="Mangogna M."/>
            <person name="McGinnis K."/>
            <person name="Medlin L.K."/>
            <person name="Montsant A."/>
            <person name="Oudot-Le Secq M.P."/>
            <person name="Napoli C."/>
            <person name="Obornik M."/>
            <person name="Parker M.S."/>
            <person name="Petit J.L."/>
            <person name="Porcel B.M."/>
            <person name="Poulsen N."/>
            <person name="Robison M."/>
            <person name="Rychlewski L."/>
            <person name="Rynearson T.A."/>
            <person name="Schmutz J."/>
            <person name="Shapiro H."/>
            <person name="Siaut M."/>
            <person name="Stanley M."/>
            <person name="Sussman M.R."/>
            <person name="Taylor A.R."/>
            <person name="Vardi A."/>
            <person name="von Dassow P."/>
            <person name="Vyverman W."/>
            <person name="Willis A."/>
            <person name="Wyrwicz L.S."/>
            <person name="Rokhsar D.S."/>
            <person name="Weissenbach J."/>
            <person name="Armbrust E.V."/>
            <person name="Green B.R."/>
            <person name="Van de Peer Y."/>
            <person name="Grigoriev I.V."/>
        </authorList>
    </citation>
    <scope>NUCLEOTIDE SEQUENCE [LARGE SCALE GENOMIC DNA]</scope>
    <source>
        <strain evidence="2 3">CCMP1335</strain>
    </source>
</reference>